<protein>
    <recommendedName>
        <fullName evidence="4">Peptidase</fullName>
    </recommendedName>
</protein>
<name>A0A919BWB1_STRFL</name>
<dbReference type="Gene3D" id="1.10.1780.10">
    <property type="entry name" value="Clp, N-terminal domain"/>
    <property type="match status" value="1"/>
</dbReference>
<reference evidence="2" key="1">
    <citation type="journal article" date="2014" name="Int. J. Syst. Evol. Microbiol.">
        <title>Complete genome sequence of Corynebacterium casei LMG S-19264T (=DSM 44701T), isolated from a smear-ripened cheese.</title>
        <authorList>
            <consortium name="US DOE Joint Genome Institute (JGI-PGF)"/>
            <person name="Walter F."/>
            <person name="Albersmeier A."/>
            <person name="Kalinowski J."/>
            <person name="Ruckert C."/>
        </authorList>
    </citation>
    <scope>NUCLEOTIDE SEQUENCE</scope>
    <source>
        <strain evidence="2">JCM 4122</strain>
    </source>
</reference>
<dbReference type="Proteomes" id="UP000632849">
    <property type="component" value="Unassembled WGS sequence"/>
</dbReference>
<reference evidence="2" key="2">
    <citation type="submission" date="2020-09" db="EMBL/GenBank/DDBJ databases">
        <authorList>
            <person name="Sun Q."/>
            <person name="Ohkuma M."/>
        </authorList>
    </citation>
    <scope>NUCLEOTIDE SEQUENCE</scope>
    <source>
        <strain evidence="2">JCM 4122</strain>
    </source>
</reference>
<dbReference type="GeneID" id="95658062"/>
<sequence>MHPPVPSRPTPPPVPAGPAPLPDPSGPAPLLAAVLGAARRRALRDGDRQVDTAHLLHALLESDPETRAAFDGEQRVARVLGYLVQRSIGYGLRWQRSGEGGGPARPLPAVRAGEGTPRRASRWSPAATAALEEALRRAAARGEEHPHGLDLLAGLAADPGSRAGEVLRHAGIDPPVLGARATALAAVLAPRGDTGVLDGPGVQQ</sequence>
<dbReference type="EMBL" id="BNBE01000003">
    <property type="protein sequence ID" value="GHG21611.1"/>
    <property type="molecule type" value="Genomic_DNA"/>
</dbReference>
<dbReference type="RefSeq" id="WP_190044060.1">
    <property type="nucleotide sequence ID" value="NZ_BNBE01000003.1"/>
</dbReference>
<evidence type="ECO:0000313" key="3">
    <source>
        <dbReference type="Proteomes" id="UP000632849"/>
    </source>
</evidence>
<accession>A0A919BWB1</accession>
<evidence type="ECO:0000256" key="1">
    <source>
        <dbReference type="SAM" id="MobiDB-lite"/>
    </source>
</evidence>
<dbReference type="InterPro" id="IPR036628">
    <property type="entry name" value="Clp_N_dom_sf"/>
</dbReference>
<evidence type="ECO:0008006" key="4">
    <source>
        <dbReference type="Google" id="ProtNLM"/>
    </source>
</evidence>
<feature type="compositionally biased region" description="Pro residues" evidence="1">
    <location>
        <begin position="1"/>
        <end position="27"/>
    </location>
</feature>
<evidence type="ECO:0000313" key="2">
    <source>
        <dbReference type="EMBL" id="GHG21611.1"/>
    </source>
</evidence>
<feature type="region of interest" description="Disordered" evidence="1">
    <location>
        <begin position="96"/>
        <end position="124"/>
    </location>
</feature>
<dbReference type="AlphaFoldDB" id="A0A919BWB1"/>
<gene>
    <name evidence="2" type="ORF">GCM10017667_66470</name>
</gene>
<feature type="region of interest" description="Disordered" evidence="1">
    <location>
        <begin position="1"/>
        <end position="28"/>
    </location>
</feature>
<keyword evidence="3" id="KW-1185">Reference proteome</keyword>
<proteinExistence type="predicted"/>
<comment type="caution">
    <text evidence="2">The sequence shown here is derived from an EMBL/GenBank/DDBJ whole genome shotgun (WGS) entry which is preliminary data.</text>
</comment>
<organism evidence="2 3">
    <name type="scientific">Streptomyces filamentosus</name>
    <name type="common">Streptomyces roseosporus</name>
    <dbReference type="NCBI Taxonomy" id="67294"/>
    <lineage>
        <taxon>Bacteria</taxon>
        <taxon>Bacillati</taxon>
        <taxon>Actinomycetota</taxon>
        <taxon>Actinomycetes</taxon>
        <taxon>Kitasatosporales</taxon>
        <taxon>Streptomycetaceae</taxon>
        <taxon>Streptomyces</taxon>
    </lineage>
</organism>